<dbReference type="Proteomes" id="UP000007319">
    <property type="component" value="Chromosome"/>
</dbReference>
<dbReference type="SUPFAM" id="SSF52540">
    <property type="entry name" value="P-loop containing nucleoside triphosphate hydrolases"/>
    <property type="match status" value="1"/>
</dbReference>
<dbReference type="InterPro" id="IPR027417">
    <property type="entry name" value="P-loop_NTPase"/>
</dbReference>
<dbReference type="InterPro" id="IPR041664">
    <property type="entry name" value="AAA_16"/>
</dbReference>
<reference evidence="3 4" key="1">
    <citation type="journal article" date="2011" name="PLoS Genet.">
        <title>Azospirillum genomes reveal transition of bacteria from aquatic to terrestrial environments.</title>
        <authorList>
            <person name="Wisniewski-Dye F."/>
            <person name="Borziak K."/>
            <person name="Khalsa-Moyers G."/>
            <person name="Alexandre G."/>
            <person name="Sukharnikov L.O."/>
            <person name="Wuichet K."/>
            <person name="Hurst G.B."/>
            <person name="McDonald W.H."/>
            <person name="Robertson J.S."/>
            <person name="Barbe V."/>
            <person name="Calteau A."/>
            <person name="Rouy Z."/>
            <person name="Mangenot S."/>
            <person name="Prigent-Combaret C."/>
            <person name="Normand P."/>
            <person name="Boyer M."/>
            <person name="Siguier P."/>
            <person name="Dessaux Y."/>
            <person name="Elmerich C."/>
            <person name="Condemine G."/>
            <person name="Krishnen G."/>
            <person name="Kennedy I."/>
            <person name="Paterson A.H."/>
            <person name="Gonzalez V."/>
            <person name="Mavingui P."/>
            <person name="Zhulin I.B."/>
        </authorList>
    </citation>
    <scope>NUCLEOTIDE SEQUENCE [LARGE SCALE GENOMIC DNA]</scope>
    <source>
        <strain evidence="3 4">Sp245</strain>
    </source>
</reference>
<dbReference type="KEGG" id="abs:AZOBR_180317"/>
<evidence type="ECO:0000313" key="3">
    <source>
        <dbReference type="EMBL" id="CCC99247.1"/>
    </source>
</evidence>
<gene>
    <name evidence="3" type="ORF">AZOBR_180317</name>
</gene>
<evidence type="ECO:0000256" key="1">
    <source>
        <dbReference type="SAM" id="Coils"/>
    </source>
</evidence>
<accession>A0A9P1JT60</accession>
<evidence type="ECO:0000259" key="2">
    <source>
        <dbReference type="Pfam" id="PF13191"/>
    </source>
</evidence>
<organism evidence="3 4">
    <name type="scientific">Azospirillum baldaniorum</name>
    <dbReference type="NCBI Taxonomy" id="1064539"/>
    <lineage>
        <taxon>Bacteria</taxon>
        <taxon>Pseudomonadati</taxon>
        <taxon>Pseudomonadota</taxon>
        <taxon>Alphaproteobacteria</taxon>
        <taxon>Rhodospirillales</taxon>
        <taxon>Azospirillaceae</taxon>
        <taxon>Azospirillum</taxon>
    </lineage>
</organism>
<dbReference type="Pfam" id="PF13191">
    <property type="entry name" value="AAA_16"/>
    <property type="match status" value="1"/>
</dbReference>
<keyword evidence="1" id="KW-0175">Coiled coil</keyword>
<name>A0A9P1JT60_9PROT</name>
<dbReference type="EMBL" id="HE577327">
    <property type="protein sequence ID" value="CCC99247.1"/>
    <property type="molecule type" value="Genomic_DNA"/>
</dbReference>
<proteinExistence type="predicted"/>
<feature type="domain" description="Orc1-like AAA ATPase" evidence="2">
    <location>
        <begin position="196"/>
        <end position="366"/>
    </location>
</feature>
<sequence>MADAVPIEPGDPLRAAELKDALLQAITDLGRPAPAGAAPSAGPAMAGNDLRFALAVRGPADPKALLPKNLDEAARLDLLDTVAVDCDTGAGTSLGQWLLSDAARRRELTARSPDEIRQALEQVPPNDPIATALRHLYRDDLPDLDALSAAELRALLSVLPAVTGLMPGVPQPTELHRRLAKAQRRENFENVVKDGFVGRDSELRSVLSVCIRSDANAGDRFGSCLVWGTGGIGKSTLISAVMLHLLGEDEGIPGPSAARPDGARAIVVHLDFDRSDLDVMTPIGLSLELLRQAGLGNPGLDAMLKERREIMRAELHAGLDGAGRVALEAASTPTVSAMHNALEWTVGRGQALVLVLDTFEQVEAAGPPGLESLDRWIDDLLEVSGALAIRLVVAGRTDPTLNGTAKMFQRFGHVTEIHLDDLPESAAVPFLTGSGMSRARAKALHSALGGNPLVLRLIRKLAANRRKVEELQDLADDVQEGKIPKDIVQGILYDRFLGHIHDREARTYAHPGLVLPELTPTLIRQILAPLKSQRAMPEGRAEAIFNALAEASWLVRREGDRLIQHADVRRLMLRLMAADQGRAAEVRRVRQMAILHHHGRLETEHRAALAYHLLMDARSREDLELLQGIDLSGCGHFLRRYREDLPVVAKTFVDVVDFSAAPGPGGLRVTNSASVSADRAVTDLPDGLWCQFIACDGGGEGDRLVDRTDPGVALELWRRRPVGPPGRPPTFVLQALAETAEWDTDEVDLAAVVNDLHLRMSEQVPPPPPLLRRLYWISRLALCKDPDSRRFTGALPGYGKRLVELMGSALRSPSADQMTALPTLAAVMEALLGGIDRIIPDSHFDNPRRGDDSNRIFLQRAVWLREELSWQANTDSLVVLQRNFAKRAADQLARVPSPPGDLLIERLADAQTVVDATDGTPLSSMTKALSGLRSVVAIDVDGMIAETMPGWTLVLRGQTSELHRPARQALVEGFAGAGQDRLREVAQRWAALMTIRPLELELDAMVRRLTRNPMSGFLTLVQFADRARVLESLLREARRFALRPRKIERVLATLVDWDRAITGGRSSDWWAEKGPNEAPVQTSQQEWQI</sequence>
<dbReference type="AlphaFoldDB" id="A0A9P1JT60"/>
<feature type="coiled-coil region" evidence="1">
    <location>
        <begin position="454"/>
        <end position="481"/>
    </location>
</feature>
<keyword evidence="4" id="KW-1185">Reference proteome</keyword>
<evidence type="ECO:0000313" key="4">
    <source>
        <dbReference type="Proteomes" id="UP000007319"/>
    </source>
</evidence>
<dbReference type="PRINTS" id="PR00364">
    <property type="entry name" value="DISEASERSIST"/>
</dbReference>
<dbReference type="RefSeq" id="WP_014241422.1">
    <property type="nucleotide sequence ID" value="NC_016617.1"/>
</dbReference>
<protein>
    <recommendedName>
        <fullName evidence="2">Orc1-like AAA ATPase domain-containing protein</fullName>
    </recommendedName>
</protein>